<proteinExistence type="predicted"/>
<dbReference type="VEuPathDB" id="FungiDB:QG37_04541"/>
<accession>A0A0L0NY94</accession>
<sequence length="32" mass="3398">MNSPNENPEMGYPENPENPKGHKAACGTLKAA</sequence>
<dbReference type="Proteomes" id="UP000037122">
    <property type="component" value="Unassembled WGS sequence"/>
</dbReference>
<organism evidence="2 3">
    <name type="scientific">Candidozyma auris</name>
    <name type="common">Yeast</name>
    <name type="synonym">Candida auris</name>
    <dbReference type="NCBI Taxonomy" id="498019"/>
    <lineage>
        <taxon>Eukaryota</taxon>
        <taxon>Fungi</taxon>
        <taxon>Dikarya</taxon>
        <taxon>Ascomycota</taxon>
        <taxon>Saccharomycotina</taxon>
        <taxon>Pichiomycetes</taxon>
        <taxon>Metschnikowiaceae</taxon>
        <taxon>Candidozyma</taxon>
    </lineage>
</organism>
<reference evidence="3" key="1">
    <citation type="journal article" date="2015" name="BMC Genomics">
        <title>Draft genome of a commonly misdiagnosed multidrug resistant pathogen Candida auris.</title>
        <authorList>
            <person name="Chatterjee S."/>
            <person name="Alampalli S.V."/>
            <person name="Nageshan R.K."/>
            <person name="Chettiar S.T."/>
            <person name="Joshi S."/>
            <person name="Tatu U.S."/>
        </authorList>
    </citation>
    <scope>NUCLEOTIDE SEQUENCE [LARGE SCALE GENOMIC DNA]</scope>
    <source>
        <strain evidence="3">6684</strain>
    </source>
</reference>
<name>A0A0L0NY94_CANAR</name>
<dbReference type="EMBL" id="LGST01000031">
    <property type="protein sequence ID" value="KND98640.1"/>
    <property type="molecule type" value="Genomic_DNA"/>
</dbReference>
<evidence type="ECO:0000313" key="3">
    <source>
        <dbReference type="Proteomes" id="UP000037122"/>
    </source>
</evidence>
<gene>
    <name evidence="2" type="ORF">QG37_04541</name>
</gene>
<evidence type="ECO:0000256" key="1">
    <source>
        <dbReference type="SAM" id="MobiDB-lite"/>
    </source>
</evidence>
<feature type="region of interest" description="Disordered" evidence="1">
    <location>
        <begin position="1"/>
        <end position="32"/>
    </location>
</feature>
<dbReference type="AlphaFoldDB" id="A0A0L0NY94"/>
<protein>
    <submittedName>
        <fullName evidence="2">Uncharacterized protein</fullName>
    </submittedName>
</protein>
<comment type="caution">
    <text evidence="2">The sequence shown here is derived from an EMBL/GenBank/DDBJ whole genome shotgun (WGS) entry which is preliminary data.</text>
</comment>
<evidence type="ECO:0000313" key="2">
    <source>
        <dbReference type="EMBL" id="KND98640.1"/>
    </source>
</evidence>